<sequence length="256" mass="29816">MEEKKVGWNLWELDHHHGEMWESRFQISCKNPTCSKIAQTSNGFGLFREGIKPMWEDKQNSGRLTAKSIEPHEMPKIVQSFFNTFANDKNVNGIIYSRKKNVALWLNNKVERTATYQLKKKFGIVCNREVSEIKFDNFGKSKKENLHLKDIKWKYGRLSSKNAALINLPVYDIDIMKASPNFIINYEKVFPLECHECFLVETTFSNPFDSEILIKKFVEGCFTAFQKGKIHNFYGISKAIALKIVDDEITVSFLYY</sequence>
<name>A0AC34G720_9BILA</name>
<evidence type="ECO:0000313" key="2">
    <source>
        <dbReference type="WBParaSite" id="ES5_v2.g25390.t1"/>
    </source>
</evidence>
<dbReference type="WBParaSite" id="ES5_v2.g25390.t1">
    <property type="protein sequence ID" value="ES5_v2.g25390.t1"/>
    <property type="gene ID" value="ES5_v2.g25390"/>
</dbReference>
<reference evidence="2" key="1">
    <citation type="submission" date="2022-11" db="UniProtKB">
        <authorList>
            <consortium name="WormBaseParasite"/>
        </authorList>
    </citation>
    <scope>IDENTIFICATION</scope>
</reference>
<protein>
    <submittedName>
        <fullName evidence="2">Uncharacterized protein</fullName>
    </submittedName>
</protein>
<dbReference type="Proteomes" id="UP000887579">
    <property type="component" value="Unplaced"/>
</dbReference>
<organism evidence="1 2">
    <name type="scientific">Panagrolaimus sp. ES5</name>
    <dbReference type="NCBI Taxonomy" id="591445"/>
    <lineage>
        <taxon>Eukaryota</taxon>
        <taxon>Metazoa</taxon>
        <taxon>Ecdysozoa</taxon>
        <taxon>Nematoda</taxon>
        <taxon>Chromadorea</taxon>
        <taxon>Rhabditida</taxon>
        <taxon>Tylenchina</taxon>
        <taxon>Panagrolaimomorpha</taxon>
        <taxon>Panagrolaimoidea</taxon>
        <taxon>Panagrolaimidae</taxon>
        <taxon>Panagrolaimus</taxon>
    </lineage>
</organism>
<evidence type="ECO:0000313" key="1">
    <source>
        <dbReference type="Proteomes" id="UP000887579"/>
    </source>
</evidence>
<proteinExistence type="predicted"/>
<accession>A0AC34G720</accession>